<protein>
    <submittedName>
        <fullName evidence="2">Uncharacterized protein</fullName>
    </submittedName>
</protein>
<reference evidence="2 3" key="1">
    <citation type="journal article" date="2011" name="Front. Microbiol.">
        <title>Genomic signatures of strain selection and enhancement in Bacillus atrophaeus var. globigii, a historical biowarfare simulant.</title>
        <authorList>
            <person name="Gibbons H.S."/>
            <person name="Broomall S.M."/>
            <person name="McNew L.A."/>
            <person name="Daligault H."/>
            <person name="Chapman C."/>
            <person name="Bruce D."/>
            <person name="Karavis M."/>
            <person name="Krepps M."/>
            <person name="McGregor P.A."/>
            <person name="Hong C."/>
            <person name="Park K.H."/>
            <person name="Akmal A."/>
            <person name="Feldman A."/>
            <person name="Lin J.S."/>
            <person name="Chang W.E."/>
            <person name="Higgs B.W."/>
            <person name="Demirev P."/>
            <person name="Lindquist J."/>
            <person name="Liem A."/>
            <person name="Fochler E."/>
            <person name="Read T.D."/>
            <person name="Tapia R."/>
            <person name="Johnson S."/>
            <person name="Bishop-Lilly K.A."/>
            <person name="Detter C."/>
            <person name="Han C."/>
            <person name="Sozhamannan S."/>
            <person name="Rosenzweig C.N."/>
            <person name="Skowronski E.W."/>
        </authorList>
    </citation>
    <scope>NUCLEOTIDE SEQUENCE [LARGE SCALE GENOMIC DNA]</scope>
    <source>
        <strain evidence="2 3">1942</strain>
    </source>
</reference>
<dbReference type="EMBL" id="CP002207">
    <property type="protein sequence ID" value="ADP34428.1"/>
    <property type="molecule type" value="Genomic_DNA"/>
</dbReference>
<dbReference type="Gene3D" id="2.60.120.380">
    <property type="match status" value="1"/>
</dbReference>
<feature type="region of interest" description="Disordered" evidence="1">
    <location>
        <begin position="86"/>
        <end position="107"/>
    </location>
</feature>
<organism evidence="2 3">
    <name type="scientific">Bacillus atrophaeus (strain 1942)</name>
    <dbReference type="NCBI Taxonomy" id="720555"/>
    <lineage>
        <taxon>Bacteria</taxon>
        <taxon>Bacillati</taxon>
        <taxon>Bacillota</taxon>
        <taxon>Bacilli</taxon>
        <taxon>Bacillales</taxon>
        <taxon>Bacillaceae</taxon>
        <taxon>Bacillus</taxon>
    </lineage>
</organism>
<feature type="compositionally biased region" description="Polar residues" evidence="1">
    <location>
        <begin position="87"/>
        <end position="107"/>
    </location>
</feature>
<sequence length="369" mass="41300">MVKKRGNLWRSALIWTLLLSVSSLFIWTDAASAKSLLHEKSILKKQEQLKKENETEDISLNQTETLELKTGEKPLKVTKPSKEKNFAASSVNSSDDQVFNNESSLSDSNPDDLWLFSTTSDNTLLTRVLSDNTDYYLQLYVVDWDTGQATPSNIIKSAGDLVVLKELPAGDYLIRVASNGATGDKYRIQLNAKNPANFTSVKSVTSTLQQFVAGYEDGSIYANGTYMYNEETKTASFSWERVFYFSYGDGYNQRTHSISSVKVKNISAPITYSSSYASSSSAIMVYLDTNTLFMHHVSAYKTGQGYQDSFADTLGKTTPRRLDTDDLNNYGDHILIVDLKTGKAIDFFSVLNYYYASGVERIPTIQYIN</sequence>
<dbReference type="Proteomes" id="UP000006867">
    <property type="component" value="Chromosome"/>
</dbReference>
<keyword evidence="3" id="KW-1185">Reference proteome</keyword>
<dbReference type="RefSeq" id="WP_003326278.1">
    <property type="nucleotide sequence ID" value="NC_014639.1"/>
</dbReference>
<proteinExistence type="predicted"/>
<accession>A0ABM5M2U2</accession>
<evidence type="ECO:0000256" key="1">
    <source>
        <dbReference type="SAM" id="MobiDB-lite"/>
    </source>
</evidence>
<name>A0ABM5M2U2_BACA1</name>
<evidence type="ECO:0000313" key="2">
    <source>
        <dbReference type="EMBL" id="ADP34428.1"/>
    </source>
</evidence>
<evidence type="ECO:0000313" key="3">
    <source>
        <dbReference type="Proteomes" id="UP000006867"/>
    </source>
</evidence>
<gene>
    <name evidence="2" type="ordered locus">BATR1942_17555</name>
</gene>